<evidence type="ECO:0000313" key="3">
    <source>
        <dbReference type="EMBL" id="KAF5208441.1"/>
    </source>
</evidence>
<feature type="compositionally biased region" description="Basic and acidic residues" evidence="1">
    <location>
        <begin position="151"/>
        <end position="161"/>
    </location>
</feature>
<proteinExistence type="predicted"/>
<dbReference type="PANTHER" id="PTHR15863">
    <property type="entry name" value="MRN COMPLEX-INTERACTING PROTEIN"/>
    <property type="match status" value="1"/>
</dbReference>
<dbReference type="OrthoDB" id="5960226at2759"/>
<keyword evidence="4" id="KW-1185">Reference proteome</keyword>
<protein>
    <recommendedName>
        <fullName evidence="2">MRN complex-interacting protein N-terminal domain-containing protein</fullName>
    </recommendedName>
</protein>
<dbReference type="EMBL" id="JABWDY010000039">
    <property type="protein sequence ID" value="KAF5208441.1"/>
    <property type="molecule type" value="Genomic_DNA"/>
</dbReference>
<sequence length="275" mass="31643">MVMEFGFQVKQQKKLSNKWNCVICNEKQSVRKVFARGFQAKDVRKFVQSFNMARQVADETLISPSEEFIDESVQINESCIEYNNEENKKRSNWSEYLDTEEQLEEGRGELEEEGKGCDYEPQIVTELPKELFKKPRLKNYSAGMNKTDGKKLYSPTFEKRKTNNKPCNSQAKRSSAGLIKPAEKRLYSPTFAKRKPYNEPSNTQEHKGGMKYQPAMAQGGEGASRWSDYLAQDDDYLSFGTAGDLSTQGPWNHDMLETSFNDQPVEDEVHPDFHL</sequence>
<accession>A0A7J6XF82</accession>
<dbReference type="GO" id="GO:0007095">
    <property type="term" value="P:mitotic G2 DNA damage checkpoint signaling"/>
    <property type="evidence" value="ECO:0007669"/>
    <property type="project" value="TreeGrafter"/>
</dbReference>
<feature type="region of interest" description="Disordered" evidence="1">
    <location>
        <begin position="151"/>
        <end position="223"/>
    </location>
</feature>
<dbReference type="GO" id="GO:0005634">
    <property type="term" value="C:nucleus"/>
    <property type="evidence" value="ECO:0007669"/>
    <property type="project" value="TreeGrafter"/>
</dbReference>
<comment type="caution">
    <text evidence="3">The sequence shown here is derived from an EMBL/GenBank/DDBJ whole genome shotgun (WGS) entry which is preliminary data.</text>
</comment>
<feature type="region of interest" description="Disordered" evidence="1">
    <location>
        <begin position="239"/>
        <end position="275"/>
    </location>
</feature>
<organism evidence="3 4">
    <name type="scientific">Thalictrum thalictroides</name>
    <name type="common">Rue-anemone</name>
    <name type="synonym">Anemone thalictroides</name>
    <dbReference type="NCBI Taxonomy" id="46969"/>
    <lineage>
        <taxon>Eukaryota</taxon>
        <taxon>Viridiplantae</taxon>
        <taxon>Streptophyta</taxon>
        <taxon>Embryophyta</taxon>
        <taxon>Tracheophyta</taxon>
        <taxon>Spermatophyta</taxon>
        <taxon>Magnoliopsida</taxon>
        <taxon>Ranunculales</taxon>
        <taxon>Ranunculaceae</taxon>
        <taxon>Thalictroideae</taxon>
        <taxon>Thalictrum</taxon>
    </lineage>
</organism>
<dbReference type="GO" id="GO:0003682">
    <property type="term" value="F:chromatin binding"/>
    <property type="evidence" value="ECO:0007669"/>
    <property type="project" value="TreeGrafter"/>
</dbReference>
<evidence type="ECO:0000313" key="4">
    <source>
        <dbReference type="Proteomes" id="UP000554482"/>
    </source>
</evidence>
<dbReference type="InterPro" id="IPR049472">
    <property type="entry name" value="MRNIP_N"/>
</dbReference>
<gene>
    <name evidence="3" type="ORF">FRX31_001972</name>
</gene>
<dbReference type="Proteomes" id="UP000554482">
    <property type="component" value="Unassembled WGS sequence"/>
</dbReference>
<dbReference type="Pfam" id="PF15749">
    <property type="entry name" value="MRNIP"/>
    <property type="match status" value="1"/>
</dbReference>
<dbReference type="InterPro" id="IPR032739">
    <property type="entry name" value="MRNIP"/>
</dbReference>
<dbReference type="PANTHER" id="PTHR15863:SF2">
    <property type="entry name" value="MRN COMPLEX-INTERACTING PROTEIN"/>
    <property type="match status" value="1"/>
</dbReference>
<evidence type="ECO:0000256" key="1">
    <source>
        <dbReference type="SAM" id="MobiDB-lite"/>
    </source>
</evidence>
<dbReference type="AlphaFoldDB" id="A0A7J6XF82"/>
<evidence type="ECO:0000259" key="2">
    <source>
        <dbReference type="Pfam" id="PF15749"/>
    </source>
</evidence>
<reference evidence="3 4" key="1">
    <citation type="submission" date="2020-06" db="EMBL/GenBank/DDBJ databases">
        <title>Transcriptomic and genomic resources for Thalictrum thalictroides and T. hernandezii: Facilitating candidate gene discovery in an emerging model plant lineage.</title>
        <authorList>
            <person name="Arias T."/>
            <person name="Riano-Pachon D.M."/>
            <person name="Di Stilio V.S."/>
        </authorList>
    </citation>
    <scope>NUCLEOTIDE SEQUENCE [LARGE SCALE GENOMIC DNA]</scope>
    <source>
        <strain evidence="4">cv. WT478/WT964</strain>
        <tissue evidence="3">Leaves</tissue>
    </source>
</reference>
<feature type="domain" description="MRN complex-interacting protein N-terminal" evidence="2">
    <location>
        <begin position="7"/>
        <end position="96"/>
    </location>
</feature>
<feature type="compositionally biased region" description="Polar residues" evidence="1">
    <location>
        <begin position="164"/>
        <end position="173"/>
    </location>
</feature>
<name>A0A7J6XF82_THATH</name>